<dbReference type="CDD" id="cd00207">
    <property type="entry name" value="fer2"/>
    <property type="match status" value="1"/>
</dbReference>
<dbReference type="SUPFAM" id="SSF54292">
    <property type="entry name" value="2Fe-2S ferredoxin-like"/>
    <property type="match status" value="1"/>
</dbReference>
<dbReference type="Gene3D" id="3.40.50.80">
    <property type="entry name" value="Nucleotide-binding domain of ferredoxin-NADP reductase (FNR) module"/>
    <property type="match status" value="1"/>
</dbReference>
<evidence type="ECO:0000259" key="2">
    <source>
        <dbReference type="PROSITE" id="PS51384"/>
    </source>
</evidence>
<keyword evidence="4" id="KW-1185">Reference proteome</keyword>
<protein>
    <submittedName>
        <fullName evidence="3">Oxidoreductase</fullName>
    </submittedName>
</protein>
<reference evidence="3 4" key="1">
    <citation type="journal article" date="2017" name="Int. J. Syst. Evol. Microbiol.">
        <title>Ramlibacter alkalitolerans sp. nov., alkali-tolerant bacterium isolated from soil of ginseng.</title>
        <authorList>
            <person name="Lee D.H."/>
            <person name="Cha C.J."/>
        </authorList>
    </citation>
    <scope>NUCLEOTIDE SEQUENCE [LARGE SCALE GENOMIC DNA]</scope>
    <source>
        <strain evidence="3 4">KACC 19305</strain>
    </source>
</reference>
<dbReference type="CDD" id="cd06185">
    <property type="entry name" value="PDR_like"/>
    <property type="match status" value="1"/>
</dbReference>
<organism evidence="3 4">
    <name type="scientific">Ramlibacter alkalitolerans</name>
    <dbReference type="NCBI Taxonomy" id="2039631"/>
    <lineage>
        <taxon>Bacteria</taxon>
        <taxon>Pseudomonadati</taxon>
        <taxon>Pseudomonadota</taxon>
        <taxon>Betaproteobacteria</taxon>
        <taxon>Burkholderiales</taxon>
        <taxon>Comamonadaceae</taxon>
        <taxon>Ramlibacter</taxon>
    </lineage>
</organism>
<dbReference type="SUPFAM" id="SSF52343">
    <property type="entry name" value="Ferredoxin reductase-like, C-terminal NADP-linked domain"/>
    <property type="match status" value="1"/>
</dbReference>
<dbReference type="InterPro" id="IPR017927">
    <property type="entry name" value="FAD-bd_FR_type"/>
</dbReference>
<dbReference type="InterPro" id="IPR006058">
    <property type="entry name" value="2Fe2S_fd_BS"/>
</dbReference>
<feature type="domain" description="2Fe-2S ferredoxin-type" evidence="1">
    <location>
        <begin position="264"/>
        <end position="349"/>
    </location>
</feature>
<dbReference type="RefSeq" id="WP_201687263.1">
    <property type="nucleotide sequence ID" value="NZ_JAEQND010000001.1"/>
</dbReference>
<dbReference type="PROSITE" id="PS51085">
    <property type="entry name" value="2FE2S_FER_2"/>
    <property type="match status" value="1"/>
</dbReference>
<evidence type="ECO:0000313" key="4">
    <source>
        <dbReference type="Proteomes" id="UP000622707"/>
    </source>
</evidence>
<dbReference type="PANTHER" id="PTHR30212:SF2">
    <property type="entry name" value="PROTEIN YIIM"/>
    <property type="match status" value="1"/>
</dbReference>
<evidence type="ECO:0000313" key="3">
    <source>
        <dbReference type="EMBL" id="MBL0424047.1"/>
    </source>
</evidence>
<dbReference type="Gene3D" id="2.40.30.10">
    <property type="entry name" value="Translation factors"/>
    <property type="match status" value="1"/>
</dbReference>
<gene>
    <name evidence="3" type="ORF">JI746_02920</name>
</gene>
<dbReference type="EMBL" id="JAEQND010000001">
    <property type="protein sequence ID" value="MBL0424047.1"/>
    <property type="molecule type" value="Genomic_DNA"/>
</dbReference>
<dbReference type="InterPro" id="IPR036010">
    <property type="entry name" value="2Fe-2S_ferredoxin-like_sf"/>
</dbReference>
<dbReference type="InterPro" id="IPR039261">
    <property type="entry name" value="FNR_nucleotide-bd"/>
</dbReference>
<accession>A0ABS1JIJ5</accession>
<dbReference type="Pfam" id="PF00111">
    <property type="entry name" value="Fer2"/>
    <property type="match status" value="1"/>
</dbReference>
<name>A0ABS1JIJ5_9BURK</name>
<proteinExistence type="predicted"/>
<dbReference type="InterPro" id="IPR001041">
    <property type="entry name" value="2Fe-2S_ferredoxin-type"/>
</dbReference>
<dbReference type="Proteomes" id="UP000622707">
    <property type="component" value="Unassembled WGS sequence"/>
</dbReference>
<sequence length="349" mass="37627">MIDTAPSCTAASIDTVNAASPESGTSSCTNRHQGSDSASLDLVVRDRRLVATDMLLLHLQLADGGELPAYEPGAHLTLHLKEGFERRYSLLVPHESSRTRYVICVKLEAGGRGGSRHIHSNLLQGSSVRVSPPDNYFPLEEDAALSVFIAGGIGITPVLCMAARLQALGHPWELHYAARSHQYALPLEGYGLAPERVRQYFDDRAEKVGMEAILTTAPQGSHFYCCGPQGMLDAYKRAAAHLPASVVHFESFGAADMAAPSESMTVKLARDGRVFHVPASQSILDCLRAGGVELPFSCRQGVCGACETRIVAGLPEHRDMVLSEAERKANRTMMICCSRSQGGELVLDL</sequence>
<dbReference type="PROSITE" id="PS51384">
    <property type="entry name" value="FAD_FR"/>
    <property type="match status" value="1"/>
</dbReference>
<dbReference type="PANTHER" id="PTHR30212">
    <property type="entry name" value="PROTEIN YIIM"/>
    <property type="match status" value="1"/>
</dbReference>
<evidence type="ECO:0000259" key="1">
    <source>
        <dbReference type="PROSITE" id="PS51085"/>
    </source>
</evidence>
<dbReference type="InterPro" id="IPR012675">
    <property type="entry name" value="Beta-grasp_dom_sf"/>
</dbReference>
<dbReference type="Gene3D" id="3.10.20.30">
    <property type="match status" value="1"/>
</dbReference>
<dbReference type="PRINTS" id="PR00409">
    <property type="entry name" value="PHDIOXRDTASE"/>
</dbReference>
<dbReference type="InterPro" id="IPR017938">
    <property type="entry name" value="Riboflavin_synthase-like_b-brl"/>
</dbReference>
<dbReference type="SUPFAM" id="SSF63380">
    <property type="entry name" value="Riboflavin synthase domain-like"/>
    <property type="match status" value="1"/>
</dbReference>
<dbReference type="PROSITE" id="PS00197">
    <property type="entry name" value="2FE2S_FER_1"/>
    <property type="match status" value="1"/>
</dbReference>
<comment type="caution">
    <text evidence="3">The sequence shown here is derived from an EMBL/GenBank/DDBJ whole genome shotgun (WGS) entry which is preliminary data.</text>
</comment>
<dbReference type="InterPro" id="IPR052353">
    <property type="entry name" value="Benzoxazolinone_Detox_Enz"/>
</dbReference>
<feature type="domain" description="FAD-binding FR-type" evidence="2">
    <location>
        <begin position="37"/>
        <end position="140"/>
    </location>
</feature>